<sequence length="53" mass="6274">MNKEERRQRAEKFRQEREREAQLAALRQIRDDHNAAPGERLEAVKLLMELEGG</sequence>
<comment type="caution">
    <text evidence="1">The sequence shown here is derived from an EMBL/GenBank/DDBJ whole genome shotgun (WGS) entry which is preliminary data.</text>
</comment>
<keyword evidence="2" id="KW-1185">Reference proteome</keyword>
<dbReference type="RefSeq" id="WP_157781264.1">
    <property type="nucleotide sequence ID" value="NZ_KN174161.1"/>
</dbReference>
<dbReference type="Proteomes" id="UP000029585">
    <property type="component" value="Unassembled WGS sequence"/>
</dbReference>
<protein>
    <submittedName>
        <fullName evidence="1">Uncharacterized protein</fullName>
    </submittedName>
</protein>
<evidence type="ECO:0000313" key="2">
    <source>
        <dbReference type="Proteomes" id="UP000029585"/>
    </source>
</evidence>
<dbReference type="HOGENOM" id="CLU_3060217_0_0_9"/>
<organism evidence="1 2">
    <name type="scientific">Flavonifractor plautii 1_3_50AFAA</name>
    <dbReference type="NCBI Taxonomy" id="742738"/>
    <lineage>
        <taxon>Bacteria</taxon>
        <taxon>Bacillati</taxon>
        <taxon>Bacillota</taxon>
        <taxon>Clostridia</taxon>
        <taxon>Eubacteriales</taxon>
        <taxon>Oscillospiraceae</taxon>
        <taxon>Flavonifractor</taxon>
    </lineage>
</organism>
<gene>
    <name evidence="1" type="ORF">HMPREF9460_00721</name>
</gene>
<proteinExistence type="predicted"/>
<name>A0A096CPY1_FLAPL</name>
<dbReference type="PATRIC" id="fig|742738.3.peg.753"/>
<dbReference type="EMBL" id="ADLO01000027">
    <property type="protein sequence ID" value="KGF56822.1"/>
    <property type="molecule type" value="Genomic_DNA"/>
</dbReference>
<accession>A0A096CPY1</accession>
<reference evidence="1 2" key="1">
    <citation type="submission" date="2011-08" db="EMBL/GenBank/DDBJ databases">
        <title>The Genome Sequence of Clostridium orbiscindens 1_3_50AFAA.</title>
        <authorList>
            <consortium name="The Broad Institute Genome Sequencing Platform"/>
            <person name="Earl A."/>
            <person name="Ward D."/>
            <person name="Feldgarden M."/>
            <person name="Gevers D."/>
            <person name="Daigneault M."/>
            <person name="Strauss J."/>
            <person name="Allen-Vercoe E."/>
            <person name="Young S.K."/>
            <person name="Zeng Q."/>
            <person name="Gargeya S."/>
            <person name="Fitzgerald M."/>
            <person name="Haas B."/>
            <person name="Abouelleil A."/>
            <person name="Alvarado L."/>
            <person name="Arachchi H.M."/>
            <person name="Berlin A."/>
            <person name="Brown A."/>
            <person name="Chapman S.B."/>
            <person name="Chen Z."/>
            <person name="Dunbar C."/>
            <person name="Freedman E."/>
            <person name="Gearin G."/>
            <person name="Gellesch M."/>
            <person name="Goldberg J."/>
            <person name="Griggs A."/>
            <person name="Gujja S."/>
            <person name="Heiman D."/>
            <person name="Howarth C."/>
            <person name="Larson L."/>
            <person name="Lui A."/>
            <person name="MacDonald P.J.P."/>
            <person name="Montmayeur A."/>
            <person name="Murphy C."/>
            <person name="Neiman D."/>
            <person name="Pearson M."/>
            <person name="Priest M."/>
            <person name="Roberts A."/>
            <person name="Saif S."/>
            <person name="Shea T."/>
            <person name="Shenoy N."/>
            <person name="Sisk P."/>
            <person name="Stolte C."/>
            <person name="Sykes S."/>
            <person name="Wortman J."/>
            <person name="Nusbaum C."/>
            <person name="Birren B."/>
        </authorList>
    </citation>
    <scope>NUCLEOTIDE SEQUENCE [LARGE SCALE GENOMIC DNA]</scope>
    <source>
        <strain evidence="1 2">1_3_50AFAA</strain>
    </source>
</reference>
<evidence type="ECO:0000313" key="1">
    <source>
        <dbReference type="EMBL" id="KGF56822.1"/>
    </source>
</evidence>
<dbReference type="AlphaFoldDB" id="A0A096CPY1"/>